<evidence type="ECO:0000256" key="2">
    <source>
        <dbReference type="ARBA" id="ARBA00023015"/>
    </source>
</evidence>
<dbReference type="Pfam" id="PF03466">
    <property type="entry name" value="LysR_substrate"/>
    <property type="match status" value="1"/>
</dbReference>
<gene>
    <name evidence="6" type="primary">mleR</name>
    <name evidence="6" type="ORF">NCTC12278_00570</name>
</gene>
<dbReference type="InterPro" id="IPR036388">
    <property type="entry name" value="WH-like_DNA-bd_sf"/>
</dbReference>
<dbReference type="EMBL" id="LS483343">
    <property type="protein sequence ID" value="SQF39798.1"/>
    <property type="molecule type" value="Genomic_DNA"/>
</dbReference>
<dbReference type="Gene3D" id="3.40.190.10">
    <property type="entry name" value="Periplasmic binding protein-like II"/>
    <property type="match status" value="2"/>
</dbReference>
<comment type="similarity">
    <text evidence="1">Belongs to the LysR transcriptional regulatory family.</text>
</comment>
<dbReference type="Pfam" id="PF00126">
    <property type="entry name" value="HTH_1"/>
    <property type="match status" value="1"/>
</dbReference>
<protein>
    <submittedName>
        <fullName evidence="6">LysR family transcriptional regulator</fullName>
    </submittedName>
</protein>
<keyword evidence="4" id="KW-0804">Transcription</keyword>
<name>A0A2X3VJW5_9STRE</name>
<evidence type="ECO:0000313" key="6">
    <source>
        <dbReference type="EMBL" id="SQF39798.1"/>
    </source>
</evidence>
<reference evidence="6 7" key="1">
    <citation type="submission" date="2018-06" db="EMBL/GenBank/DDBJ databases">
        <authorList>
            <consortium name="Pathogen Informatics"/>
            <person name="Doyle S."/>
        </authorList>
    </citation>
    <scope>NUCLEOTIDE SEQUENCE [LARGE SCALE GENOMIC DNA]</scope>
    <source>
        <strain evidence="6 7">NCTC12278</strain>
    </source>
</reference>
<dbReference type="RefSeq" id="WP_018029435.1">
    <property type="nucleotide sequence ID" value="NZ_LS483343.1"/>
</dbReference>
<dbReference type="GO" id="GO:0005829">
    <property type="term" value="C:cytosol"/>
    <property type="evidence" value="ECO:0007669"/>
    <property type="project" value="TreeGrafter"/>
</dbReference>
<evidence type="ECO:0000313" key="7">
    <source>
        <dbReference type="Proteomes" id="UP000249495"/>
    </source>
</evidence>
<evidence type="ECO:0000256" key="4">
    <source>
        <dbReference type="ARBA" id="ARBA00023163"/>
    </source>
</evidence>
<dbReference type="InterPro" id="IPR036390">
    <property type="entry name" value="WH_DNA-bd_sf"/>
</dbReference>
<dbReference type="InterPro" id="IPR000847">
    <property type="entry name" value="LysR_HTH_N"/>
</dbReference>
<keyword evidence="7" id="KW-1185">Reference proteome</keyword>
<dbReference type="SUPFAM" id="SSF53850">
    <property type="entry name" value="Periplasmic binding protein-like II"/>
    <property type="match status" value="1"/>
</dbReference>
<dbReference type="Gene3D" id="1.10.10.10">
    <property type="entry name" value="Winged helix-like DNA-binding domain superfamily/Winged helix DNA-binding domain"/>
    <property type="match status" value="1"/>
</dbReference>
<organism evidence="6 7">
    <name type="scientific">Streptococcus ferus</name>
    <dbReference type="NCBI Taxonomy" id="1345"/>
    <lineage>
        <taxon>Bacteria</taxon>
        <taxon>Bacillati</taxon>
        <taxon>Bacillota</taxon>
        <taxon>Bacilli</taxon>
        <taxon>Lactobacillales</taxon>
        <taxon>Streptococcaceae</taxon>
        <taxon>Streptococcus</taxon>
    </lineage>
</organism>
<dbReference type="SUPFAM" id="SSF46785">
    <property type="entry name" value="Winged helix' DNA-binding domain"/>
    <property type="match status" value="1"/>
</dbReference>
<dbReference type="AlphaFoldDB" id="A0A2X3VJW5"/>
<dbReference type="GO" id="GO:0003700">
    <property type="term" value="F:DNA-binding transcription factor activity"/>
    <property type="evidence" value="ECO:0007669"/>
    <property type="project" value="InterPro"/>
</dbReference>
<proteinExistence type="inferred from homology"/>
<keyword evidence="3" id="KW-0238">DNA-binding</keyword>
<evidence type="ECO:0000259" key="5">
    <source>
        <dbReference type="PROSITE" id="PS50931"/>
    </source>
</evidence>
<dbReference type="PANTHER" id="PTHR30419:SF25">
    <property type="entry name" value="HTH-TYPE TRANSCRIPTIONAL REGULATOR YTLI"/>
    <property type="match status" value="1"/>
</dbReference>
<dbReference type="PANTHER" id="PTHR30419">
    <property type="entry name" value="HTH-TYPE TRANSCRIPTIONAL REGULATOR YBHD"/>
    <property type="match status" value="1"/>
</dbReference>
<evidence type="ECO:0000256" key="3">
    <source>
        <dbReference type="ARBA" id="ARBA00023125"/>
    </source>
</evidence>
<evidence type="ECO:0000256" key="1">
    <source>
        <dbReference type="ARBA" id="ARBA00009437"/>
    </source>
</evidence>
<sequence>MNLRDLEYFYQLSQLQSFTAVAKCFNVSQPTISYAVKRLEALFHCELVFKDPAKRVVSLTPQGNILANHSKEILEEIGRLNKALKQSWVTKAQIGFPPIIASYVLSQMLVKQMSVSFLSELQTIHGGSNELLSKLLDGDMELSLLGSLKPLSHPKLETVTLWQKDFFLVLSEHHPLAGSKTLSFADVLSEKFILLDERHIHLNAFNFLNSQHHQLAQILVQLDDVYMVGQMIKENLGIGLLTEISFPQKLEGVVKIPLQERDIQFYISYAYLKTRHLSTSSKKLLTILEEIEETTKRA</sequence>
<dbReference type="InterPro" id="IPR005119">
    <property type="entry name" value="LysR_subst-bd"/>
</dbReference>
<feature type="domain" description="HTH lysR-type" evidence="5">
    <location>
        <begin position="1"/>
        <end position="58"/>
    </location>
</feature>
<accession>A0A2X3VJW5</accession>
<dbReference type="STRING" id="1123303.GCA_000372425_00104"/>
<dbReference type="OrthoDB" id="9803735at2"/>
<dbReference type="PROSITE" id="PS50931">
    <property type="entry name" value="HTH_LYSR"/>
    <property type="match status" value="1"/>
</dbReference>
<dbReference type="KEGG" id="sfer:NCTC12278_00570"/>
<keyword evidence="2" id="KW-0805">Transcription regulation</keyword>
<dbReference type="Proteomes" id="UP000249495">
    <property type="component" value="Chromosome 1"/>
</dbReference>
<dbReference type="GO" id="GO:0003677">
    <property type="term" value="F:DNA binding"/>
    <property type="evidence" value="ECO:0007669"/>
    <property type="project" value="UniProtKB-KW"/>
</dbReference>
<dbReference type="InterPro" id="IPR050950">
    <property type="entry name" value="HTH-type_LysR_regulators"/>
</dbReference>